<feature type="compositionally biased region" description="Low complexity" evidence="1">
    <location>
        <begin position="96"/>
        <end position="118"/>
    </location>
</feature>
<feature type="domain" description="Pesticidal crystal protein Cry22Aa Ig-like" evidence="2">
    <location>
        <begin position="129"/>
        <end position="200"/>
    </location>
</feature>
<dbReference type="EMBL" id="BATL01000013">
    <property type="protein sequence ID" value="GAD74648.1"/>
    <property type="molecule type" value="Genomic_DNA"/>
</dbReference>
<accession>U3C871</accession>
<evidence type="ECO:0000313" key="3">
    <source>
        <dbReference type="EMBL" id="GAD74648.1"/>
    </source>
</evidence>
<evidence type="ECO:0000259" key="2">
    <source>
        <dbReference type="Pfam" id="PF16403"/>
    </source>
</evidence>
<comment type="caution">
    <text evidence="3">The sequence shown here is derived from an EMBL/GenBank/DDBJ whole genome shotgun (WGS) entry which is preliminary data.</text>
</comment>
<keyword evidence="4" id="KW-1185">Reference proteome</keyword>
<evidence type="ECO:0000256" key="1">
    <source>
        <dbReference type="SAM" id="MobiDB-lite"/>
    </source>
</evidence>
<organism evidence="3 4">
    <name type="scientific">Vibrio azureus NBRC 104587</name>
    <dbReference type="NCBI Taxonomy" id="1219077"/>
    <lineage>
        <taxon>Bacteria</taxon>
        <taxon>Pseudomonadati</taxon>
        <taxon>Pseudomonadota</taxon>
        <taxon>Gammaproteobacteria</taxon>
        <taxon>Vibrionales</taxon>
        <taxon>Vibrionaceae</taxon>
        <taxon>Vibrio</taxon>
    </lineage>
</organism>
<dbReference type="InterPro" id="IPR032179">
    <property type="entry name" value="Cry22Aa_Ig-like"/>
</dbReference>
<reference evidence="3 4" key="1">
    <citation type="submission" date="2013-09" db="EMBL/GenBank/DDBJ databases">
        <title>Whole genome shotgun sequence of Vibrio azureus NBRC 104587.</title>
        <authorList>
            <person name="Isaki S."/>
            <person name="Hosoyama A."/>
            <person name="Numata M."/>
            <person name="Hashimoto M."/>
            <person name="Hosoyama Y."/>
            <person name="Tsuchikane K."/>
            <person name="Noguchi M."/>
            <person name="Hirakata S."/>
            <person name="Ichikawa N."/>
            <person name="Ohji S."/>
            <person name="Yamazoe A."/>
            <person name="Fujita N."/>
        </authorList>
    </citation>
    <scope>NUCLEOTIDE SEQUENCE [LARGE SCALE GENOMIC DNA]</scope>
    <source>
        <strain evidence="3 4">NBRC 104587</strain>
    </source>
</reference>
<proteinExistence type="predicted"/>
<protein>
    <recommendedName>
        <fullName evidence="2">Pesticidal crystal protein Cry22Aa Ig-like domain-containing protein</fullName>
    </recommendedName>
</protein>
<evidence type="ECO:0000313" key="4">
    <source>
        <dbReference type="Proteomes" id="UP000016567"/>
    </source>
</evidence>
<dbReference type="RefSeq" id="WP_021708428.1">
    <property type="nucleotide sequence ID" value="NZ_BAOB01000409.1"/>
</dbReference>
<dbReference type="PROSITE" id="PS51257">
    <property type="entry name" value="PROKAR_LIPOPROTEIN"/>
    <property type="match status" value="1"/>
</dbReference>
<dbReference type="Gene3D" id="2.120.10.80">
    <property type="entry name" value="Kelch-type beta propeller"/>
    <property type="match status" value="1"/>
</dbReference>
<dbReference type="Proteomes" id="UP000016567">
    <property type="component" value="Unassembled WGS sequence"/>
</dbReference>
<dbReference type="AlphaFoldDB" id="U3C871"/>
<dbReference type="InterPro" id="IPR015915">
    <property type="entry name" value="Kelch-typ_b-propeller"/>
</dbReference>
<dbReference type="InterPro" id="IPR013783">
    <property type="entry name" value="Ig-like_fold"/>
</dbReference>
<dbReference type="SUPFAM" id="SSF117281">
    <property type="entry name" value="Kelch motif"/>
    <property type="match status" value="1"/>
</dbReference>
<dbReference type="Pfam" id="PF16403">
    <property type="entry name" value="Bact_surface_Ig-like"/>
    <property type="match status" value="1"/>
</dbReference>
<dbReference type="eggNOG" id="COG0726">
    <property type="taxonomic scope" value="Bacteria"/>
</dbReference>
<name>U3C871_9VIBR</name>
<gene>
    <name evidence="3" type="ORF">VAZ01S_013_00550</name>
</gene>
<dbReference type="STRING" id="1219077.VAZ01S_013_00550"/>
<sequence length="583" mass="65637">MKYIAQTANKFNRLLTAIAVSSILSGCGGSDSSSTTQPAVKPTSPVVKPAVPVVEPNSTVEPSKPVVEPSKPAVEPSKPVVEPSKPAVEPSKPAVEPSKPAVEPSKPVVEPSKPVGKPTVNNDTIPPKIELLGSKSISIALGDTFVDPGFLATDNVDDNIINQVKISGDIDTDRVGQYVLVYSVNDSAGNKAEVTRIVKVIEGLVFRDSKVTLYENEYQHRIWFDLQLDSMDSSDITFELANQNSAEHGKDFDLSYKPNNSFEKSGYFTLAIHDDDEFEGKEQIIVKVLNKGKFIKELEITLDDTDSGDFVEHGKLLVNKEFLHQPAITVLNDKLYFFNDQYSIEYDMINNKVEKLTEIGLEVNKADGLQIGTYKNNLFLFASNKLYRFKENDLSWEIYSESPEIIHRDHLNTLSHHIIGDKLYLFGDVKSGYAGAKPNDYRYDFTNDSWDKLISRPPNQPNHPSSYAYDFNQTAEMEGNIFMFWSENAAVYNTFEDTWSKPFKSPPISRFPVVTGKYVYSLKSDLKSNYTISRVKLSLTKPTNEDRKVSRGAFLPFMYKGRIYILERDNHLLSFYWGDNYQN</sequence>
<dbReference type="Gene3D" id="2.60.40.10">
    <property type="entry name" value="Immunoglobulins"/>
    <property type="match status" value="1"/>
</dbReference>
<dbReference type="OrthoDB" id="5906767at2"/>
<feature type="region of interest" description="Disordered" evidence="1">
    <location>
        <begin position="49"/>
        <end position="122"/>
    </location>
</feature>